<comment type="caution">
    <text evidence="2">The sequence shown here is derived from an EMBL/GenBank/DDBJ whole genome shotgun (WGS) entry which is preliminary data.</text>
</comment>
<dbReference type="Proteomes" id="UP001162483">
    <property type="component" value="Unassembled WGS sequence"/>
</dbReference>
<feature type="region of interest" description="Disordered" evidence="1">
    <location>
        <begin position="1"/>
        <end position="27"/>
    </location>
</feature>
<evidence type="ECO:0000313" key="3">
    <source>
        <dbReference type="Proteomes" id="UP001162483"/>
    </source>
</evidence>
<dbReference type="EMBL" id="CATNWA010014726">
    <property type="protein sequence ID" value="CAI9575217.1"/>
    <property type="molecule type" value="Genomic_DNA"/>
</dbReference>
<accession>A0ABN9DRX6</accession>
<reference evidence="2" key="1">
    <citation type="submission" date="2023-05" db="EMBL/GenBank/DDBJ databases">
        <authorList>
            <person name="Stuckert A."/>
        </authorList>
    </citation>
    <scope>NUCLEOTIDE SEQUENCE</scope>
</reference>
<keyword evidence="3" id="KW-1185">Reference proteome</keyword>
<sequence length="55" mass="6269">MSAENLENKTPEEASTDEQKEVDDKVISPEKVEEAKLKASKNILILVTITWLKRK</sequence>
<evidence type="ECO:0000256" key="1">
    <source>
        <dbReference type="SAM" id="MobiDB-lite"/>
    </source>
</evidence>
<organism evidence="2 3">
    <name type="scientific">Staurois parvus</name>
    <dbReference type="NCBI Taxonomy" id="386267"/>
    <lineage>
        <taxon>Eukaryota</taxon>
        <taxon>Metazoa</taxon>
        <taxon>Chordata</taxon>
        <taxon>Craniata</taxon>
        <taxon>Vertebrata</taxon>
        <taxon>Euteleostomi</taxon>
        <taxon>Amphibia</taxon>
        <taxon>Batrachia</taxon>
        <taxon>Anura</taxon>
        <taxon>Neobatrachia</taxon>
        <taxon>Ranoidea</taxon>
        <taxon>Ranidae</taxon>
        <taxon>Staurois</taxon>
    </lineage>
</organism>
<evidence type="ECO:0000313" key="2">
    <source>
        <dbReference type="EMBL" id="CAI9575217.1"/>
    </source>
</evidence>
<proteinExistence type="predicted"/>
<gene>
    <name evidence="2" type="ORF">SPARVUS_LOCUS8151240</name>
</gene>
<protein>
    <submittedName>
        <fullName evidence="2">Uncharacterized protein</fullName>
    </submittedName>
</protein>
<name>A0ABN9DRX6_9NEOB</name>